<dbReference type="EMBL" id="MU069740">
    <property type="protein sequence ID" value="KAF5834740.1"/>
    <property type="molecule type" value="Genomic_DNA"/>
</dbReference>
<dbReference type="Proteomes" id="UP000815325">
    <property type="component" value="Unassembled WGS sequence"/>
</dbReference>
<sequence>MARCGVETLQGPPKGPKKLPTPGVVRGRQPPCRSCMPPGWRWQMRMARQEVTDSHGQVKELNSRVDYLRAEREKLLKLIAGEQTASATAKQSLESLAARVRASEQTQSEVEASLRAQISAMAEEHSEHVAQIKQQYEAQLHVTDQEAQACLRRADSTQASSSKLVEVHNALRRERDDLWSKCEEMRTALSSAQSERDDLLSKVALLRTEAKSAISDLKNDRQMRLQNEQLQHQAMLSELKMQHERAALAMGEAHEHQMAGVLALADRLKGEVVEAQRVAEKHKSTIGSLKDQIKEVLVVRDVMAQELASEKQYNLELSQIVAQVKGSLPGRETAPSLTFPGSSFNRP</sequence>
<keyword evidence="4" id="KW-1185">Reference proteome</keyword>
<protein>
    <submittedName>
        <fullName evidence="3">Uncharacterized protein</fullName>
    </submittedName>
</protein>
<evidence type="ECO:0000313" key="3">
    <source>
        <dbReference type="EMBL" id="KAF5834740.1"/>
    </source>
</evidence>
<feature type="region of interest" description="Disordered" evidence="2">
    <location>
        <begin position="1"/>
        <end position="31"/>
    </location>
</feature>
<proteinExistence type="predicted"/>
<reference evidence="3" key="1">
    <citation type="submission" date="2017-08" db="EMBL/GenBank/DDBJ databases">
        <authorList>
            <person name="Polle J.E."/>
            <person name="Barry K."/>
            <person name="Cushman J."/>
            <person name="Schmutz J."/>
            <person name="Tran D."/>
            <person name="Hathwaick L.T."/>
            <person name="Yim W.C."/>
            <person name="Jenkins J."/>
            <person name="Mckie-Krisberg Z.M."/>
            <person name="Prochnik S."/>
            <person name="Lindquist E."/>
            <person name="Dockter R.B."/>
            <person name="Adam C."/>
            <person name="Molina H."/>
            <person name="Bunkerborg J."/>
            <person name="Jin E."/>
            <person name="Buchheim M."/>
            <person name="Magnuson J."/>
        </authorList>
    </citation>
    <scope>NUCLEOTIDE SEQUENCE</scope>
    <source>
        <strain evidence="3">CCAP 19/18</strain>
    </source>
</reference>
<evidence type="ECO:0000256" key="1">
    <source>
        <dbReference type="SAM" id="Coils"/>
    </source>
</evidence>
<accession>A0ABQ7GJE9</accession>
<comment type="caution">
    <text evidence="3">The sequence shown here is derived from an EMBL/GenBank/DDBJ whole genome shotgun (WGS) entry which is preliminary data.</text>
</comment>
<gene>
    <name evidence="3" type="ORF">DUNSADRAFT_8467</name>
</gene>
<organism evidence="3 4">
    <name type="scientific">Dunaliella salina</name>
    <name type="common">Green alga</name>
    <name type="synonym">Protococcus salinus</name>
    <dbReference type="NCBI Taxonomy" id="3046"/>
    <lineage>
        <taxon>Eukaryota</taxon>
        <taxon>Viridiplantae</taxon>
        <taxon>Chlorophyta</taxon>
        <taxon>core chlorophytes</taxon>
        <taxon>Chlorophyceae</taxon>
        <taxon>CS clade</taxon>
        <taxon>Chlamydomonadales</taxon>
        <taxon>Dunaliellaceae</taxon>
        <taxon>Dunaliella</taxon>
    </lineage>
</organism>
<evidence type="ECO:0000313" key="4">
    <source>
        <dbReference type="Proteomes" id="UP000815325"/>
    </source>
</evidence>
<feature type="coiled-coil region" evidence="1">
    <location>
        <begin position="182"/>
        <end position="209"/>
    </location>
</feature>
<name>A0ABQ7GJE9_DUNSA</name>
<evidence type="ECO:0000256" key="2">
    <source>
        <dbReference type="SAM" id="MobiDB-lite"/>
    </source>
</evidence>
<keyword evidence="1" id="KW-0175">Coiled coil</keyword>